<reference evidence="2 3" key="1">
    <citation type="submission" date="2015-05" db="EMBL/GenBank/DDBJ databases">
        <authorList>
            <person name="Wang D.B."/>
            <person name="Wang M."/>
        </authorList>
    </citation>
    <scope>NUCLEOTIDE SEQUENCE [LARGE SCALE GENOMIC DNA]</scope>
    <source>
        <strain evidence="2">VL1</strain>
    </source>
</reference>
<dbReference type="Proteomes" id="UP000044602">
    <property type="component" value="Unassembled WGS sequence"/>
</dbReference>
<dbReference type="AlphaFoldDB" id="A0A0G4MTR6"/>
<protein>
    <submittedName>
        <fullName evidence="2">Uncharacterized protein</fullName>
    </submittedName>
</protein>
<name>A0A0G4MTR6_VERLO</name>
<evidence type="ECO:0000313" key="3">
    <source>
        <dbReference type="Proteomes" id="UP000044602"/>
    </source>
</evidence>
<feature type="region of interest" description="Disordered" evidence="1">
    <location>
        <begin position="99"/>
        <end position="124"/>
    </location>
</feature>
<accession>A0A0G4MTR6</accession>
<proteinExistence type="predicted"/>
<dbReference type="EMBL" id="CVQH01024861">
    <property type="protein sequence ID" value="CRK37658.1"/>
    <property type="molecule type" value="Genomic_DNA"/>
</dbReference>
<keyword evidence="3" id="KW-1185">Reference proteome</keyword>
<gene>
    <name evidence="2" type="ORF">BN1708_007460</name>
</gene>
<sequence length="227" mass="24439">MADVHGRSGGRRAPRLLPRLLPRPGVAAPIVHPPVSPPTAEAFLYPFVAFDPQHYLSTRGAMGSPCYSTWLSVRLYGQGTTFQGACILARYQLPAPETPMAGLRAPDGDNDRHGTLGDSRGSTSSMESLDFFSIPKPTNEELIKLVPRKDSGYYGSETHSDKTGRGTSGMTGQKFGSSTKNLSVAVTVGGAGGDGQPLELASAEQFFNDAFRDEDYQWENGWLWAGN</sequence>
<organism evidence="2 3">
    <name type="scientific">Verticillium longisporum</name>
    <name type="common">Verticillium dahliae var. longisporum</name>
    <dbReference type="NCBI Taxonomy" id="100787"/>
    <lineage>
        <taxon>Eukaryota</taxon>
        <taxon>Fungi</taxon>
        <taxon>Dikarya</taxon>
        <taxon>Ascomycota</taxon>
        <taxon>Pezizomycotina</taxon>
        <taxon>Sordariomycetes</taxon>
        <taxon>Hypocreomycetidae</taxon>
        <taxon>Glomerellales</taxon>
        <taxon>Plectosphaerellaceae</taxon>
        <taxon>Verticillium</taxon>
    </lineage>
</organism>
<evidence type="ECO:0000256" key="1">
    <source>
        <dbReference type="SAM" id="MobiDB-lite"/>
    </source>
</evidence>
<feature type="non-terminal residue" evidence="2">
    <location>
        <position position="227"/>
    </location>
</feature>
<feature type="compositionally biased region" description="Basic and acidic residues" evidence="1">
    <location>
        <begin position="106"/>
        <end position="115"/>
    </location>
</feature>
<feature type="region of interest" description="Disordered" evidence="1">
    <location>
        <begin position="154"/>
        <end position="176"/>
    </location>
</feature>
<evidence type="ECO:0000313" key="2">
    <source>
        <dbReference type="EMBL" id="CRK37658.1"/>
    </source>
</evidence>